<comment type="caution">
    <text evidence="2">The sequence shown here is derived from an EMBL/GenBank/DDBJ whole genome shotgun (WGS) entry which is preliminary data.</text>
</comment>
<gene>
    <name evidence="2" type="ORF">AWB65_03167</name>
</gene>
<evidence type="ECO:0000313" key="2">
    <source>
        <dbReference type="EMBL" id="SAL41721.1"/>
    </source>
</evidence>
<dbReference type="AlphaFoldDB" id="A0A158HCN4"/>
<proteinExistence type="predicted"/>
<accession>A0A158HCN4</accession>
<reference evidence="2" key="1">
    <citation type="submission" date="2016-01" db="EMBL/GenBank/DDBJ databases">
        <authorList>
            <person name="Peeters C."/>
        </authorList>
    </citation>
    <scope>NUCLEOTIDE SEQUENCE [LARGE SCALE GENOMIC DNA]</scope>
    <source>
        <strain evidence="2">LMG 22934</strain>
    </source>
</reference>
<protein>
    <submittedName>
        <fullName evidence="2">Uncharacterized protein</fullName>
    </submittedName>
</protein>
<dbReference type="EMBL" id="FCNW02000015">
    <property type="protein sequence ID" value="SAL41721.1"/>
    <property type="molecule type" value="Genomic_DNA"/>
</dbReference>
<sequence length="80" mass="9006">MIAHWPYRAVSFLAAGVKSRLRFEEPTGHKRGRTGASGVPVRGQEQTLRDGRSDVKLSGWAKRQTGNSKTSREFFIGERF</sequence>
<evidence type="ECO:0000256" key="1">
    <source>
        <dbReference type="SAM" id="MobiDB-lite"/>
    </source>
</evidence>
<evidence type="ECO:0000313" key="3">
    <source>
        <dbReference type="Proteomes" id="UP000054977"/>
    </source>
</evidence>
<feature type="region of interest" description="Disordered" evidence="1">
    <location>
        <begin position="26"/>
        <end position="64"/>
    </location>
</feature>
<name>A0A158HCN4_9BURK</name>
<dbReference type="Proteomes" id="UP000054977">
    <property type="component" value="Unassembled WGS sequence"/>
</dbReference>
<organism evidence="2 3">
    <name type="scientific">Caballeronia humi</name>
    <dbReference type="NCBI Taxonomy" id="326474"/>
    <lineage>
        <taxon>Bacteria</taxon>
        <taxon>Pseudomonadati</taxon>
        <taxon>Pseudomonadota</taxon>
        <taxon>Betaproteobacteria</taxon>
        <taxon>Burkholderiales</taxon>
        <taxon>Burkholderiaceae</taxon>
        <taxon>Caballeronia</taxon>
    </lineage>
</organism>
<keyword evidence="3" id="KW-1185">Reference proteome</keyword>